<protein>
    <submittedName>
        <fullName evidence="1">Uncharacterized protein</fullName>
    </submittedName>
</protein>
<dbReference type="AlphaFoldDB" id="A0A0J8S223"/>
<sequence>MLECSGMVKLCNQLGCGCQTIPWNALKQISNGAKVEENIDMRVICQYVCTLFPCLKVKLWTHGCQGLKEQLRTGPSNVFRELFWHLVVQVSGEVVFLCVAQDKAKTHALLSACSSIARHRFEGHFIFKSRGTAGHFPY</sequence>
<evidence type="ECO:0000313" key="1">
    <source>
        <dbReference type="EMBL" id="KMU90419.1"/>
    </source>
</evidence>
<name>A0A0J8S223_COCIT</name>
<gene>
    <name evidence="1" type="ORF">CIHG_08229</name>
</gene>
<organism evidence="1 2">
    <name type="scientific">Coccidioides immitis H538.4</name>
    <dbReference type="NCBI Taxonomy" id="396776"/>
    <lineage>
        <taxon>Eukaryota</taxon>
        <taxon>Fungi</taxon>
        <taxon>Dikarya</taxon>
        <taxon>Ascomycota</taxon>
        <taxon>Pezizomycotina</taxon>
        <taxon>Eurotiomycetes</taxon>
        <taxon>Eurotiomycetidae</taxon>
        <taxon>Onygenales</taxon>
        <taxon>Onygenaceae</taxon>
        <taxon>Coccidioides</taxon>
    </lineage>
</organism>
<proteinExistence type="predicted"/>
<accession>A0A0J8S223</accession>
<evidence type="ECO:0000313" key="2">
    <source>
        <dbReference type="Proteomes" id="UP000054563"/>
    </source>
</evidence>
<dbReference type="EMBL" id="DS017021">
    <property type="protein sequence ID" value="KMU90419.1"/>
    <property type="molecule type" value="Genomic_DNA"/>
</dbReference>
<reference evidence="2" key="1">
    <citation type="journal article" date="2010" name="Genome Res.">
        <title>Population genomic sequencing of Coccidioides fungi reveals recent hybridization and transposon control.</title>
        <authorList>
            <person name="Neafsey D.E."/>
            <person name="Barker B.M."/>
            <person name="Sharpton T.J."/>
            <person name="Stajich J.E."/>
            <person name="Park D.J."/>
            <person name="Whiston E."/>
            <person name="Hung C.-Y."/>
            <person name="McMahan C."/>
            <person name="White J."/>
            <person name="Sykes S."/>
            <person name="Heiman D."/>
            <person name="Young S."/>
            <person name="Zeng Q."/>
            <person name="Abouelleil A."/>
            <person name="Aftuck L."/>
            <person name="Bessette D."/>
            <person name="Brown A."/>
            <person name="FitzGerald M."/>
            <person name="Lui A."/>
            <person name="Macdonald J.P."/>
            <person name="Priest M."/>
            <person name="Orbach M.J."/>
            <person name="Galgiani J.N."/>
            <person name="Kirkland T.N."/>
            <person name="Cole G.T."/>
            <person name="Birren B.W."/>
            <person name="Henn M.R."/>
            <person name="Taylor J.W."/>
            <person name="Rounsley S.D."/>
        </authorList>
    </citation>
    <scope>NUCLEOTIDE SEQUENCE [LARGE SCALE GENOMIC DNA]</scope>
    <source>
        <strain evidence="2">H538.4</strain>
    </source>
</reference>
<dbReference type="Proteomes" id="UP000054563">
    <property type="component" value="Unassembled WGS sequence"/>
</dbReference>
<dbReference type="VEuPathDB" id="FungiDB:CIHG_08229"/>